<accession>A0A367PN73</accession>
<dbReference type="AlphaFoldDB" id="A0A367PN73"/>
<dbReference type="Proteomes" id="UP000253501">
    <property type="component" value="Unassembled WGS sequence"/>
</dbReference>
<name>A0A367PN73_CUPNE</name>
<reference evidence="1 2" key="1">
    <citation type="submission" date="2018-04" db="EMBL/GenBank/DDBJ databases">
        <title>Cupriavidus necator CR12 genome sequencing and assembly.</title>
        <authorList>
            <person name="Ben Fekih I."/>
            <person name="Mazhar H.S."/>
            <person name="Bello S.K."/>
            <person name="Rensing C."/>
        </authorList>
    </citation>
    <scope>NUCLEOTIDE SEQUENCE [LARGE SCALE GENOMIC DNA]</scope>
    <source>
        <strain evidence="1 2">CR12</strain>
    </source>
</reference>
<dbReference type="RefSeq" id="WP_114131203.1">
    <property type="nucleotide sequence ID" value="NZ_CP068435.1"/>
</dbReference>
<comment type="caution">
    <text evidence="1">The sequence shown here is derived from an EMBL/GenBank/DDBJ whole genome shotgun (WGS) entry which is preliminary data.</text>
</comment>
<evidence type="ECO:0000313" key="2">
    <source>
        <dbReference type="Proteomes" id="UP000253501"/>
    </source>
</evidence>
<dbReference type="Pfam" id="PF05954">
    <property type="entry name" value="Phage_GPD"/>
    <property type="match status" value="1"/>
</dbReference>
<dbReference type="Gene3D" id="2.30.110.50">
    <property type="match status" value="1"/>
</dbReference>
<dbReference type="SUPFAM" id="SSF69279">
    <property type="entry name" value="Phage tail proteins"/>
    <property type="match status" value="1"/>
</dbReference>
<evidence type="ECO:0008006" key="3">
    <source>
        <dbReference type="Google" id="ProtNLM"/>
    </source>
</evidence>
<protein>
    <recommendedName>
        <fullName evidence="3">Type VI secretion system tip protein VgrG</fullName>
    </recommendedName>
</protein>
<proteinExistence type="predicted"/>
<organism evidence="1 2">
    <name type="scientific">Cupriavidus necator</name>
    <name type="common">Alcaligenes eutrophus</name>
    <name type="synonym">Ralstonia eutropha</name>
    <dbReference type="NCBI Taxonomy" id="106590"/>
    <lineage>
        <taxon>Bacteria</taxon>
        <taxon>Pseudomonadati</taxon>
        <taxon>Pseudomonadota</taxon>
        <taxon>Betaproteobacteria</taxon>
        <taxon>Burkholderiales</taxon>
        <taxon>Burkholderiaceae</taxon>
        <taxon>Cupriavidus</taxon>
    </lineage>
</organism>
<sequence>MGSQLPFSSRTVTLSGDSLPQILGQVTLTVERVHGSEDLNSLFTYTVDLKTPDERYRLSGPAANLNLAAMQGKELTLEIELDGAGTGLAGHLGAGTREITGIVTQVEGPRTEGRHFVYRLTLRPWLFLATLTSDFKIFQQKTVVEILIDRPDPGRQERAVSGAVPGVRSAA</sequence>
<gene>
    <name evidence="1" type="ORF">DDK22_06265</name>
</gene>
<evidence type="ECO:0000313" key="1">
    <source>
        <dbReference type="EMBL" id="RCJ09352.1"/>
    </source>
</evidence>
<dbReference type="EMBL" id="QDHA01000014">
    <property type="protein sequence ID" value="RCJ09352.1"/>
    <property type="molecule type" value="Genomic_DNA"/>
</dbReference>